<gene>
    <name evidence="1" type="ORF">FWK35_00014462</name>
</gene>
<evidence type="ECO:0000313" key="1">
    <source>
        <dbReference type="EMBL" id="KAF0761055.1"/>
    </source>
</evidence>
<protein>
    <submittedName>
        <fullName evidence="1">Uncharacterized protein</fullName>
    </submittedName>
</protein>
<reference evidence="1 2" key="1">
    <citation type="submission" date="2019-08" db="EMBL/GenBank/DDBJ databases">
        <title>Whole genome of Aphis craccivora.</title>
        <authorList>
            <person name="Voronova N.V."/>
            <person name="Shulinski R.S."/>
            <person name="Bandarenka Y.V."/>
            <person name="Zhorov D.G."/>
            <person name="Warner D."/>
        </authorList>
    </citation>
    <scope>NUCLEOTIDE SEQUENCE [LARGE SCALE GENOMIC DNA]</scope>
    <source>
        <strain evidence="1">180601</strain>
        <tissue evidence="1">Whole Body</tissue>
    </source>
</reference>
<proteinExistence type="predicted"/>
<sequence length="78" mass="8899">MNSRSHCMSEKKRMAYLHALSLCYKCVASQQIYAQQITCSSVSLKIRSYTQSAERNLLCHVLVRRRQHIPCGYGTSSS</sequence>
<dbReference type="EMBL" id="VUJU01002505">
    <property type="protein sequence ID" value="KAF0761055.1"/>
    <property type="molecule type" value="Genomic_DNA"/>
</dbReference>
<dbReference type="AlphaFoldDB" id="A0A6G0YT56"/>
<dbReference type="Proteomes" id="UP000478052">
    <property type="component" value="Unassembled WGS sequence"/>
</dbReference>
<name>A0A6G0YT56_APHCR</name>
<keyword evidence="2" id="KW-1185">Reference proteome</keyword>
<comment type="caution">
    <text evidence="1">The sequence shown here is derived from an EMBL/GenBank/DDBJ whole genome shotgun (WGS) entry which is preliminary data.</text>
</comment>
<evidence type="ECO:0000313" key="2">
    <source>
        <dbReference type="Proteomes" id="UP000478052"/>
    </source>
</evidence>
<accession>A0A6G0YT56</accession>
<organism evidence="1 2">
    <name type="scientific">Aphis craccivora</name>
    <name type="common">Cowpea aphid</name>
    <dbReference type="NCBI Taxonomy" id="307492"/>
    <lineage>
        <taxon>Eukaryota</taxon>
        <taxon>Metazoa</taxon>
        <taxon>Ecdysozoa</taxon>
        <taxon>Arthropoda</taxon>
        <taxon>Hexapoda</taxon>
        <taxon>Insecta</taxon>
        <taxon>Pterygota</taxon>
        <taxon>Neoptera</taxon>
        <taxon>Paraneoptera</taxon>
        <taxon>Hemiptera</taxon>
        <taxon>Sternorrhyncha</taxon>
        <taxon>Aphidomorpha</taxon>
        <taxon>Aphidoidea</taxon>
        <taxon>Aphididae</taxon>
        <taxon>Aphidini</taxon>
        <taxon>Aphis</taxon>
        <taxon>Aphis</taxon>
    </lineage>
</organism>